<reference evidence="3 4" key="1">
    <citation type="submission" date="2019-08" db="EMBL/GenBank/DDBJ databases">
        <title>Bacillus genomes from the desert of Cuatro Cienegas, Coahuila.</title>
        <authorList>
            <person name="Olmedo-Alvarez G."/>
        </authorList>
    </citation>
    <scope>NUCLEOTIDE SEQUENCE [LARGE SCALE GENOMIC DNA]</scope>
    <source>
        <strain evidence="3 4">CH40_1T</strain>
    </source>
</reference>
<protein>
    <recommendedName>
        <fullName evidence="2">Helix-hairpin-helix DNA-binding motif class 1 domain-containing protein</fullName>
    </recommendedName>
</protein>
<dbReference type="InterPro" id="IPR051675">
    <property type="entry name" value="Endo/Exo/Phosphatase_dom_1"/>
</dbReference>
<name>A0A5D4KF55_9BACI</name>
<dbReference type="InterPro" id="IPR003583">
    <property type="entry name" value="Hlx-hairpin-Hlx_DNA-bd_motif"/>
</dbReference>
<dbReference type="GO" id="GO:0015627">
    <property type="term" value="C:type II protein secretion system complex"/>
    <property type="evidence" value="ECO:0007669"/>
    <property type="project" value="TreeGrafter"/>
</dbReference>
<dbReference type="GO" id="GO:0003677">
    <property type="term" value="F:DNA binding"/>
    <property type="evidence" value="ECO:0007669"/>
    <property type="project" value="InterPro"/>
</dbReference>
<accession>A0A5D4KF55</accession>
<comment type="caution">
    <text evidence="3">The sequence shown here is derived from an EMBL/GenBank/DDBJ whole genome shotgun (WGS) entry which is preliminary data.</text>
</comment>
<keyword evidence="1" id="KW-0812">Transmembrane</keyword>
<keyword evidence="1" id="KW-0472">Membrane</keyword>
<organism evidence="3 4">
    <name type="scientific">Rossellomorea vietnamensis</name>
    <dbReference type="NCBI Taxonomy" id="218284"/>
    <lineage>
        <taxon>Bacteria</taxon>
        <taxon>Bacillati</taxon>
        <taxon>Bacillota</taxon>
        <taxon>Bacilli</taxon>
        <taxon>Bacillales</taxon>
        <taxon>Bacillaceae</taxon>
        <taxon>Rossellomorea</taxon>
    </lineage>
</organism>
<evidence type="ECO:0000313" key="3">
    <source>
        <dbReference type="EMBL" id="TYR75450.1"/>
    </source>
</evidence>
<dbReference type="Proteomes" id="UP000323317">
    <property type="component" value="Unassembled WGS sequence"/>
</dbReference>
<dbReference type="Gene3D" id="3.10.560.10">
    <property type="entry name" value="Outer membrane lipoprotein wza domain like"/>
    <property type="match status" value="1"/>
</dbReference>
<dbReference type="SMART" id="SM00278">
    <property type="entry name" value="HhH1"/>
    <property type="match status" value="2"/>
</dbReference>
<dbReference type="PANTHER" id="PTHR21180">
    <property type="entry name" value="ENDONUCLEASE/EXONUCLEASE/PHOSPHATASE FAMILY DOMAIN-CONTAINING PROTEIN 1"/>
    <property type="match status" value="1"/>
</dbReference>
<dbReference type="GO" id="GO:0015628">
    <property type="term" value="P:protein secretion by the type II secretion system"/>
    <property type="evidence" value="ECO:0007669"/>
    <property type="project" value="TreeGrafter"/>
</dbReference>
<evidence type="ECO:0000256" key="1">
    <source>
        <dbReference type="SAM" id="Phobius"/>
    </source>
</evidence>
<dbReference type="Pfam" id="PF10531">
    <property type="entry name" value="SLBB"/>
    <property type="match status" value="1"/>
</dbReference>
<dbReference type="EMBL" id="VTEH01000006">
    <property type="protein sequence ID" value="TYR75450.1"/>
    <property type="molecule type" value="Genomic_DNA"/>
</dbReference>
<proteinExistence type="predicted"/>
<keyword evidence="1" id="KW-1133">Transmembrane helix</keyword>
<dbReference type="InterPro" id="IPR019554">
    <property type="entry name" value="Soluble_ligand-bd"/>
</dbReference>
<dbReference type="GO" id="GO:0006281">
    <property type="term" value="P:DNA repair"/>
    <property type="evidence" value="ECO:0007669"/>
    <property type="project" value="InterPro"/>
</dbReference>
<feature type="transmembrane region" description="Helical" evidence="1">
    <location>
        <begin position="21"/>
        <end position="43"/>
    </location>
</feature>
<evidence type="ECO:0000313" key="4">
    <source>
        <dbReference type="Proteomes" id="UP000323317"/>
    </source>
</evidence>
<dbReference type="NCBIfam" id="TIGR00426">
    <property type="entry name" value="competence protein ComEA helix-hairpin-helix repeat region"/>
    <property type="match status" value="1"/>
</dbReference>
<dbReference type="Pfam" id="PF12836">
    <property type="entry name" value="HHH_3"/>
    <property type="match status" value="1"/>
</dbReference>
<dbReference type="Gene3D" id="1.10.150.280">
    <property type="entry name" value="AF1531-like domain"/>
    <property type="match status" value="1"/>
</dbReference>
<feature type="transmembrane region" description="Helical" evidence="1">
    <location>
        <begin position="88"/>
        <end position="106"/>
    </location>
</feature>
<feature type="domain" description="Helix-hairpin-helix DNA-binding motif class 1" evidence="2">
    <location>
        <begin position="231"/>
        <end position="250"/>
    </location>
</feature>
<feature type="domain" description="Helix-hairpin-helix DNA-binding motif class 1" evidence="2">
    <location>
        <begin position="261"/>
        <end position="280"/>
    </location>
</feature>
<dbReference type="InterPro" id="IPR004509">
    <property type="entry name" value="Competence_ComEA_HhH"/>
</dbReference>
<gene>
    <name evidence="3" type="ORF">FZC79_09730</name>
</gene>
<evidence type="ECO:0000259" key="2">
    <source>
        <dbReference type="SMART" id="SM00278"/>
    </source>
</evidence>
<sequence>MPPILPVPTIPTFMCCPPSKIHSHACLAAILYAYFLQNCVLTIGSKGLLKRKIPPVKRAFPYHSYEQQISNMQFKGEEYMLQSLLDKYKILIIILIAVLMVLFILLNGSGGQSAPADIQNEPLPVVDDQVPSAPEEEAAQPLNKEIFVDVKGAVHKPGIYKAVQSERVNDLIIRAGGFTAAAQDTSVNLAQRVTDEMVIYVPEEGEPGAVPASVVIPEGEEMLDINQAEALEFESLPGIGPAKAKAIFDYRSENGPFQTIEELMEVSGIGEGTFDKLKENITVN</sequence>
<dbReference type="PANTHER" id="PTHR21180:SF32">
    <property type="entry name" value="ENDONUCLEASE_EXONUCLEASE_PHOSPHATASE FAMILY DOMAIN-CONTAINING PROTEIN 1"/>
    <property type="match status" value="1"/>
</dbReference>
<dbReference type="SUPFAM" id="SSF47781">
    <property type="entry name" value="RuvA domain 2-like"/>
    <property type="match status" value="1"/>
</dbReference>
<dbReference type="AlphaFoldDB" id="A0A5D4KF55"/>
<dbReference type="InterPro" id="IPR010994">
    <property type="entry name" value="RuvA_2-like"/>
</dbReference>